<reference evidence="1" key="1">
    <citation type="submission" date="2021-06" db="EMBL/GenBank/DDBJ databases">
        <authorList>
            <person name="Kallberg Y."/>
            <person name="Tangrot J."/>
            <person name="Rosling A."/>
        </authorList>
    </citation>
    <scope>NUCLEOTIDE SEQUENCE</scope>
    <source>
        <strain evidence="1">CL356</strain>
    </source>
</reference>
<evidence type="ECO:0000313" key="1">
    <source>
        <dbReference type="EMBL" id="CAG8663029.1"/>
    </source>
</evidence>
<sequence>MVNRTWCQIVVPILWQYPFGDQWDGGHKIVPVYLGCLPEGTKARIKEMSVDFPDSALASPTFNYVKYLRRFNFQALHIAVKVWCNDQWFDNFIDRGETLKSNPVTKLLDILINCIMEQSLNLKVLEILVTSRRKGEYVNLESREEFSRPCLAKIEILECDDCIPKDLTFASEFCTSLTHLKIECSWGNDKEVSALIKAQKNLKRLTISKRWPQMRDALESGNLRNSLKIVELKNNLNLVYNSGPLAVLSTLNNLEVLRFEKWKIFREDNIMELASISFPRLRKIVLSRSKFSPQAINLMITTNGAHLQELTLYWERENSSNQFSHVIRTVAENCPNIRFFDAPVERKEIHELYQLLRSCKKLESLIINDSEEEP</sequence>
<feature type="non-terminal residue" evidence="1">
    <location>
        <position position="374"/>
    </location>
</feature>
<protein>
    <submittedName>
        <fullName evidence="1">7975_t:CDS:1</fullName>
    </submittedName>
</protein>
<evidence type="ECO:0000313" key="2">
    <source>
        <dbReference type="Proteomes" id="UP000789525"/>
    </source>
</evidence>
<dbReference type="Proteomes" id="UP000789525">
    <property type="component" value="Unassembled WGS sequence"/>
</dbReference>
<name>A0ACA9NLJ8_9GLOM</name>
<proteinExistence type="predicted"/>
<organism evidence="1 2">
    <name type="scientific">Acaulospora colombiana</name>
    <dbReference type="NCBI Taxonomy" id="27376"/>
    <lineage>
        <taxon>Eukaryota</taxon>
        <taxon>Fungi</taxon>
        <taxon>Fungi incertae sedis</taxon>
        <taxon>Mucoromycota</taxon>
        <taxon>Glomeromycotina</taxon>
        <taxon>Glomeromycetes</taxon>
        <taxon>Diversisporales</taxon>
        <taxon>Acaulosporaceae</taxon>
        <taxon>Acaulospora</taxon>
    </lineage>
</organism>
<dbReference type="EMBL" id="CAJVPT010023004">
    <property type="protein sequence ID" value="CAG8663029.1"/>
    <property type="molecule type" value="Genomic_DNA"/>
</dbReference>
<comment type="caution">
    <text evidence="1">The sequence shown here is derived from an EMBL/GenBank/DDBJ whole genome shotgun (WGS) entry which is preliminary data.</text>
</comment>
<accession>A0ACA9NLJ8</accession>
<gene>
    <name evidence="1" type="ORF">ACOLOM_LOCUS8661</name>
</gene>
<keyword evidence="2" id="KW-1185">Reference proteome</keyword>